<comment type="caution">
    <text evidence="5">The sequence shown here is derived from an EMBL/GenBank/DDBJ whole genome shotgun (WGS) entry which is preliminary data.</text>
</comment>
<evidence type="ECO:0000259" key="4">
    <source>
        <dbReference type="PROSITE" id="PS51186"/>
    </source>
</evidence>
<dbReference type="PANTHER" id="PTHR43792">
    <property type="entry name" value="GNAT FAMILY, PUTATIVE (AFU_ORTHOLOGUE AFUA_3G00765)-RELATED-RELATED"/>
    <property type="match status" value="1"/>
</dbReference>
<reference evidence="5 6" key="1">
    <citation type="submission" date="2021-11" db="EMBL/GenBank/DDBJ databases">
        <authorList>
            <person name="Depoorter E."/>
        </authorList>
    </citation>
    <scope>NUCLEOTIDE SEQUENCE [LARGE SCALE GENOMIC DNA]</scope>
    <source>
        <strain evidence="5 6">LMG 24289</strain>
    </source>
</reference>
<dbReference type="Gene3D" id="3.40.630.30">
    <property type="match status" value="1"/>
</dbReference>
<proteinExistence type="inferred from homology"/>
<evidence type="ECO:0000313" key="5">
    <source>
        <dbReference type="EMBL" id="CAH0416627.1"/>
    </source>
</evidence>
<dbReference type="InterPro" id="IPR051531">
    <property type="entry name" value="N-acetyltransferase"/>
</dbReference>
<accession>A0ABM8Z5H8</accession>
<keyword evidence="6" id="KW-1185">Reference proteome</keyword>
<organism evidence="5 6">
    <name type="scientific">Periweissella fabaria</name>
    <dbReference type="NCBI Taxonomy" id="546157"/>
    <lineage>
        <taxon>Bacteria</taxon>
        <taxon>Bacillati</taxon>
        <taxon>Bacillota</taxon>
        <taxon>Bacilli</taxon>
        <taxon>Lactobacillales</taxon>
        <taxon>Lactobacillaceae</taxon>
        <taxon>Periweissella</taxon>
    </lineage>
</organism>
<dbReference type="Proteomes" id="UP000789707">
    <property type="component" value="Unassembled WGS sequence"/>
</dbReference>
<comment type="similarity">
    <text evidence="3">Belongs to the acetyltransferase family. RimJ subfamily.</text>
</comment>
<dbReference type="InterPro" id="IPR000182">
    <property type="entry name" value="GNAT_dom"/>
</dbReference>
<keyword evidence="1" id="KW-0808">Transferase</keyword>
<evidence type="ECO:0000256" key="1">
    <source>
        <dbReference type="ARBA" id="ARBA00022679"/>
    </source>
</evidence>
<feature type="domain" description="N-acetyltransferase" evidence="4">
    <location>
        <begin position="1"/>
        <end position="128"/>
    </location>
</feature>
<dbReference type="EMBL" id="CAKKNS010000003">
    <property type="protein sequence ID" value="CAH0416627.1"/>
    <property type="molecule type" value="Genomic_DNA"/>
</dbReference>
<protein>
    <recommendedName>
        <fullName evidence="4">N-acetyltransferase domain-containing protein</fullName>
    </recommendedName>
</protein>
<gene>
    <name evidence="5" type="ORF">WFA24289_00935</name>
</gene>
<evidence type="ECO:0000313" key="6">
    <source>
        <dbReference type="Proteomes" id="UP000789707"/>
    </source>
</evidence>
<name>A0ABM8Z5H8_9LACO</name>
<evidence type="ECO:0000256" key="3">
    <source>
        <dbReference type="ARBA" id="ARBA00038502"/>
    </source>
</evidence>
<keyword evidence="2" id="KW-0012">Acyltransferase</keyword>
<dbReference type="PANTHER" id="PTHR43792:SF8">
    <property type="entry name" value="[RIBOSOMAL PROTEIN US5]-ALANINE N-ACETYLTRANSFERASE"/>
    <property type="match status" value="1"/>
</dbReference>
<dbReference type="Pfam" id="PF13302">
    <property type="entry name" value="Acetyltransf_3"/>
    <property type="match status" value="1"/>
</dbReference>
<dbReference type="PROSITE" id="PS51186">
    <property type="entry name" value="GNAT"/>
    <property type="match status" value="1"/>
</dbReference>
<sequence length="128" mass="14065">MADAAGFWAVEDKFAGQMMFQAALRRQLTYLVIYKQQIVGSVAFEADGTNTHRFEIGYVLLADFWNLGIMTAAVGQATKLAVEDLLCQELWAKVATVDSASAKVLQKNGFKPQGVSQLDGTVKFIWQG</sequence>
<dbReference type="InterPro" id="IPR016181">
    <property type="entry name" value="Acyl_CoA_acyltransferase"/>
</dbReference>
<dbReference type="SUPFAM" id="SSF55729">
    <property type="entry name" value="Acyl-CoA N-acyltransferases (Nat)"/>
    <property type="match status" value="1"/>
</dbReference>
<evidence type="ECO:0000256" key="2">
    <source>
        <dbReference type="ARBA" id="ARBA00023315"/>
    </source>
</evidence>